<name>A0A9Q1BWW6_HOLLE</name>
<evidence type="ECO:0000313" key="4">
    <source>
        <dbReference type="EMBL" id="KAJ8034803.1"/>
    </source>
</evidence>
<dbReference type="SMART" id="SM00365">
    <property type="entry name" value="LRR_SD22"/>
    <property type="match status" value="3"/>
</dbReference>
<dbReference type="OrthoDB" id="5855206at2759"/>
<dbReference type="GO" id="GO:0007010">
    <property type="term" value="P:cytoskeleton organization"/>
    <property type="evidence" value="ECO:0007669"/>
    <property type="project" value="TreeGrafter"/>
</dbReference>
<dbReference type="SUPFAM" id="SSF52058">
    <property type="entry name" value="L domain-like"/>
    <property type="match status" value="1"/>
</dbReference>
<evidence type="ECO:0000259" key="3">
    <source>
        <dbReference type="PROSITE" id="PS50053"/>
    </source>
</evidence>
<evidence type="ECO:0000256" key="1">
    <source>
        <dbReference type="ARBA" id="ARBA00022614"/>
    </source>
</evidence>
<dbReference type="Proteomes" id="UP001152320">
    <property type="component" value="Chromosome 10"/>
</dbReference>
<dbReference type="PANTHER" id="PTHR18849">
    <property type="entry name" value="LEUCINE RICH REPEAT PROTEIN"/>
    <property type="match status" value="1"/>
</dbReference>
<keyword evidence="5" id="KW-1185">Reference proteome</keyword>
<feature type="domain" description="Ubiquitin-like" evidence="3">
    <location>
        <begin position="353"/>
        <end position="431"/>
    </location>
</feature>
<dbReference type="AlphaFoldDB" id="A0A9Q1BWW6"/>
<keyword evidence="1" id="KW-0433">Leucine-rich repeat</keyword>
<accession>A0A9Q1BWW6</accession>
<reference evidence="4" key="1">
    <citation type="submission" date="2021-10" db="EMBL/GenBank/DDBJ databases">
        <title>Tropical sea cucumber genome reveals ecological adaptation and Cuvierian tubules defense mechanism.</title>
        <authorList>
            <person name="Chen T."/>
        </authorList>
    </citation>
    <scope>NUCLEOTIDE SEQUENCE</scope>
    <source>
        <strain evidence="4">Nanhai2018</strain>
        <tissue evidence="4">Muscle</tissue>
    </source>
</reference>
<dbReference type="PROSITE" id="PS50053">
    <property type="entry name" value="UBIQUITIN_2"/>
    <property type="match status" value="1"/>
</dbReference>
<dbReference type="PANTHER" id="PTHR18849:SF0">
    <property type="entry name" value="CILIA- AND FLAGELLA-ASSOCIATED PROTEIN 410-RELATED"/>
    <property type="match status" value="1"/>
</dbReference>
<dbReference type="InterPro" id="IPR000626">
    <property type="entry name" value="Ubiquitin-like_dom"/>
</dbReference>
<organism evidence="4 5">
    <name type="scientific">Holothuria leucospilota</name>
    <name type="common">Black long sea cucumber</name>
    <name type="synonym">Mertensiothuria leucospilota</name>
    <dbReference type="NCBI Taxonomy" id="206669"/>
    <lineage>
        <taxon>Eukaryota</taxon>
        <taxon>Metazoa</taxon>
        <taxon>Echinodermata</taxon>
        <taxon>Eleutherozoa</taxon>
        <taxon>Echinozoa</taxon>
        <taxon>Holothuroidea</taxon>
        <taxon>Aspidochirotacea</taxon>
        <taxon>Aspidochirotida</taxon>
        <taxon>Holothuriidae</taxon>
        <taxon>Holothuria</taxon>
    </lineage>
</organism>
<proteinExistence type="predicted"/>
<comment type="caution">
    <text evidence="4">The sequence shown here is derived from an EMBL/GenBank/DDBJ whole genome shotgun (WGS) entry which is preliminary data.</text>
</comment>
<dbReference type="SUPFAM" id="SSF54236">
    <property type="entry name" value="Ubiquitin-like"/>
    <property type="match status" value="1"/>
</dbReference>
<gene>
    <name evidence="4" type="ORF">HOLleu_21803</name>
</gene>
<dbReference type="Gene3D" id="3.80.10.10">
    <property type="entry name" value="Ribonuclease Inhibitor"/>
    <property type="match status" value="2"/>
</dbReference>
<evidence type="ECO:0000313" key="5">
    <source>
        <dbReference type="Proteomes" id="UP001152320"/>
    </source>
</evidence>
<protein>
    <submittedName>
        <fullName evidence="4">Tubulin-specific chaperone cofactor E-like protein</fullName>
    </submittedName>
</protein>
<sequence length="431" mass="49458">MQKRECVTMEEKTFVEAFTAKYLTEEEEDEEEDDDMTESGIVILCPKSKPSQASSYRRVILDRQSITSAGDCGQISEDLKNVRELDLSANHLRSWKEVEAIIRLMPRLEFLNLASTSLADSDRTDANGDDVELKQSVKVLVLNSTMISWTTVNVILSALPCVEEVHLSLNNFSNVPDPSHKILCTHHTSIQRLYFNDNKVTRWSEVAKIGQIFPNLKSLLLVNNFLTGLTDDIGLNFPHLEQLSIQDTKLSQWDEIDNLNTFTSLTEIQLQRIPLLEGLKAKESRQLVIARLPRITKLNNSPIFEAEREDAERHLIRKYMDEPDKPKRYEELFAMHKNVHRLAEVNLKPTESVVLTIKYEDQSTELEISVNQTCLQLKKYLASHFKVHSKSVRLCYLDMGINLGYDELKVPSASLHRFNMRDGDVILLEKK</sequence>
<dbReference type="InterPro" id="IPR032675">
    <property type="entry name" value="LRR_dom_sf"/>
</dbReference>
<dbReference type="InterPro" id="IPR029071">
    <property type="entry name" value="Ubiquitin-like_domsf"/>
</dbReference>
<dbReference type="EMBL" id="JAIZAY010000010">
    <property type="protein sequence ID" value="KAJ8034803.1"/>
    <property type="molecule type" value="Genomic_DNA"/>
</dbReference>
<evidence type="ECO:0000256" key="2">
    <source>
        <dbReference type="ARBA" id="ARBA00022737"/>
    </source>
</evidence>
<keyword evidence="2" id="KW-0677">Repeat</keyword>